<protein>
    <submittedName>
        <fullName evidence="1">Glycosyltransferase family 4 protein</fullName>
    </submittedName>
</protein>
<dbReference type="Pfam" id="PF13692">
    <property type="entry name" value="Glyco_trans_1_4"/>
    <property type="match status" value="1"/>
</dbReference>
<evidence type="ECO:0000313" key="1">
    <source>
        <dbReference type="EMBL" id="MBL0742443.1"/>
    </source>
</evidence>
<organism evidence="1 2">
    <name type="scientific">Chryseolinea lacunae</name>
    <dbReference type="NCBI Taxonomy" id="2801331"/>
    <lineage>
        <taxon>Bacteria</taxon>
        <taxon>Pseudomonadati</taxon>
        <taxon>Bacteroidota</taxon>
        <taxon>Cytophagia</taxon>
        <taxon>Cytophagales</taxon>
        <taxon>Fulvivirgaceae</taxon>
        <taxon>Chryseolinea</taxon>
    </lineage>
</organism>
<comment type="caution">
    <text evidence="1">The sequence shown here is derived from an EMBL/GenBank/DDBJ whole genome shotgun (WGS) entry which is preliminary data.</text>
</comment>
<proteinExistence type="predicted"/>
<dbReference type="EMBL" id="JAERRB010000004">
    <property type="protein sequence ID" value="MBL0742443.1"/>
    <property type="molecule type" value="Genomic_DNA"/>
</dbReference>
<reference evidence="1 2" key="1">
    <citation type="submission" date="2021-01" db="EMBL/GenBank/DDBJ databases">
        <title>Chryseolinea sp. Jin1 Genome sequencing and assembly.</title>
        <authorList>
            <person name="Kim I."/>
        </authorList>
    </citation>
    <scope>NUCLEOTIDE SEQUENCE [LARGE SCALE GENOMIC DNA]</scope>
    <source>
        <strain evidence="1 2">Jin1</strain>
    </source>
</reference>
<dbReference type="Gene3D" id="3.40.50.2000">
    <property type="entry name" value="Glycogen Phosphorylase B"/>
    <property type="match status" value="1"/>
</dbReference>
<dbReference type="CDD" id="cd03801">
    <property type="entry name" value="GT4_PimA-like"/>
    <property type="match status" value="1"/>
</dbReference>
<name>A0ABS1KSI9_9BACT</name>
<accession>A0ABS1KSI9</accession>
<gene>
    <name evidence="1" type="ORF">JI741_14545</name>
</gene>
<dbReference type="PANTHER" id="PTHR12526">
    <property type="entry name" value="GLYCOSYLTRANSFERASE"/>
    <property type="match status" value="1"/>
</dbReference>
<dbReference type="Proteomes" id="UP000613030">
    <property type="component" value="Unassembled WGS sequence"/>
</dbReference>
<dbReference type="SUPFAM" id="SSF53756">
    <property type="entry name" value="UDP-Glycosyltransferase/glycogen phosphorylase"/>
    <property type="match status" value="1"/>
</dbReference>
<keyword evidence="2" id="KW-1185">Reference proteome</keyword>
<evidence type="ECO:0000313" key="2">
    <source>
        <dbReference type="Proteomes" id="UP000613030"/>
    </source>
</evidence>
<dbReference type="PANTHER" id="PTHR12526:SF600">
    <property type="entry name" value="GLYCOSYL TRANSFERASE GROUP 1"/>
    <property type="match status" value="1"/>
</dbReference>
<sequence length="358" mass="40807">MKILFLIPYPLGESPSQRFRFEQYFDAIRARGATFETQSFWDLETWKILYKPGSGLQKSIGLLRGYGRRLKMIFLASNYDHIFIHRECAPLGPPIFEWLLAKVLHKKIIYDFDDSIWLPDAPSGGLVNLLKWHRKVKAICRWSHTVSCGNAYLADYARQFNNRVVVNPTTIDTEALHNPVLYKTLPHPEEVVIGWTGTHSTLKYLDPLLPVLQTVEQKYGSRIRFLVIANKPPTLPLQRLQFVPWQKETEIEDLLRLDIGIMPLTDDLWAKGKCGFKALQYMALGIPAVVSPVGVNAEMVDASVGYTAATATEWEKALEALLDDDTLRHRLGKKGRQKVVDQYSVSSNTSTFLSLFEK</sequence>